<feature type="transmembrane region" description="Helical" evidence="1">
    <location>
        <begin position="40"/>
        <end position="59"/>
    </location>
</feature>
<reference evidence="4 5" key="1">
    <citation type="submission" date="2020-07" db="EMBL/GenBank/DDBJ databases">
        <title>Electron transfer.</title>
        <authorList>
            <person name="Huang L."/>
            <person name="Liu X."/>
            <person name="Zhou S."/>
        </authorList>
    </citation>
    <scope>NUCLEOTIDE SEQUENCE [LARGE SCALE GENOMIC DNA]</scope>
    <source>
        <strain evidence="4 5">Lx1</strain>
    </source>
</reference>
<dbReference type="KEGG" id="cint:HZF06_07050"/>
<keyword evidence="1" id="KW-0472">Membrane</keyword>
<name>A0A7D6VX60_9CLOT</name>
<dbReference type="Pfam" id="PF18705">
    <property type="entry name" value="DUF5643"/>
    <property type="match status" value="1"/>
</dbReference>
<dbReference type="AlphaFoldDB" id="A0A7D6VX60"/>
<evidence type="ECO:0000256" key="1">
    <source>
        <dbReference type="SAM" id="Phobius"/>
    </source>
</evidence>
<protein>
    <submittedName>
        <fullName evidence="4">DUF4179 domain-containing protein</fullName>
    </submittedName>
</protein>
<evidence type="ECO:0000313" key="4">
    <source>
        <dbReference type="EMBL" id="QLY81332.1"/>
    </source>
</evidence>
<dbReference type="EMBL" id="CP059378">
    <property type="protein sequence ID" value="QLY81332.1"/>
    <property type="molecule type" value="Genomic_DNA"/>
</dbReference>
<organism evidence="4 5">
    <name type="scientific">Clostridium intestinale</name>
    <dbReference type="NCBI Taxonomy" id="36845"/>
    <lineage>
        <taxon>Bacteria</taxon>
        <taxon>Bacillati</taxon>
        <taxon>Bacillota</taxon>
        <taxon>Clostridia</taxon>
        <taxon>Eubacteriales</taxon>
        <taxon>Clostridiaceae</taxon>
        <taxon>Clostridium</taxon>
    </lineage>
</organism>
<evidence type="ECO:0000313" key="5">
    <source>
        <dbReference type="Proteomes" id="UP000512286"/>
    </source>
</evidence>
<dbReference type="Proteomes" id="UP000512286">
    <property type="component" value="Chromosome"/>
</dbReference>
<gene>
    <name evidence="4" type="ORF">HZF06_07050</name>
</gene>
<feature type="domain" description="DUF5643" evidence="3">
    <location>
        <begin position="212"/>
        <end position="319"/>
    </location>
</feature>
<feature type="domain" description="DUF4179" evidence="2">
    <location>
        <begin position="37"/>
        <end position="127"/>
    </location>
</feature>
<sequence>MDDLNNIKEMIKIPEGIDLAVKKGFERGKKEKKRRKHNKVYKRVGAIAATLALVVIVGINNPEIVQAIPGVGSIFKLIDYDRMGRNLSAYEKFATSINKSVENNGIKVTIDEIAIDDNSLVITSTIEGDGLREERGYMTPDIVLNGKQVESFSNSDKKVSDKKLVSVITANVSDFTLDNNINVYLNMHSIGNTVGLWEFKFNVSKMNDASNSKVINLDKNIKIPNSTLTLDKMTISPLGNTINYSGKYDNTNEGKRNEIFSFIVMDENGRILDARELGGGSNNKKYEGKIEIFDDLSNVNSLTVVPVFKEWGIKRQDVKGFSYPILQTTTNNQSDKQEVITKSRPVTKEEKRKGYSLDEVISVYNIDKNREFVPVENLVNQTIKVSDNNSVTIKNIEATDQYTKLTFKLDGNGAYYYGDINESIILDEDYKDTRRAEDGDRAVMENQSEKIVSIKLPAVDKNEKYKIAIPMITEPEIDDRYKIEIDLNK</sequence>
<dbReference type="RefSeq" id="WP_021802701.1">
    <property type="nucleotide sequence ID" value="NZ_CP059378.1"/>
</dbReference>
<dbReference type="Pfam" id="PF13786">
    <property type="entry name" value="DUF4179"/>
    <property type="match status" value="1"/>
</dbReference>
<accession>A0A7D6VX60</accession>
<keyword evidence="1" id="KW-1133">Transmembrane helix</keyword>
<keyword evidence="1" id="KW-0812">Transmembrane</keyword>
<dbReference type="Gene3D" id="2.60.40.1640">
    <property type="entry name" value="Conserved domain protein"/>
    <property type="match status" value="1"/>
</dbReference>
<dbReference type="InterPro" id="IPR025436">
    <property type="entry name" value="DUF4179"/>
</dbReference>
<proteinExistence type="predicted"/>
<evidence type="ECO:0000259" key="2">
    <source>
        <dbReference type="Pfam" id="PF13786"/>
    </source>
</evidence>
<evidence type="ECO:0000259" key="3">
    <source>
        <dbReference type="Pfam" id="PF18705"/>
    </source>
</evidence>
<dbReference type="Gene3D" id="2.60.40.1630">
    <property type="entry name" value="bacillus anthracis domain"/>
    <property type="match status" value="1"/>
</dbReference>
<dbReference type="InterPro" id="IPR040680">
    <property type="entry name" value="DUF5643"/>
</dbReference>